<reference evidence="1 2" key="1">
    <citation type="submission" date="2024-09" db="EMBL/GenBank/DDBJ databases">
        <authorList>
            <person name="Sun Q."/>
            <person name="Mori K."/>
        </authorList>
    </citation>
    <scope>NUCLEOTIDE SEQUENCE [LARGE SCALE GENOMIC DNA]</scope>
    <source>
        <strain evidence="1 2">JCM 1342</strain>
    </source>
</reference>
<dbReference type="InterPro" id="IPR010281">
    <property type="entry name" value="DUF885"/>
</dbReference>
<evidence type="ECO:0000313" key="2">
    <source>
        <dbReference type="Proteomes" id="UP001589611"/>
    </source>
</evidence>
<sequence>MTDAPRTPTQIDTIADAWVDTLAEQMPTLATYIGRSEYNDRYGDYTPEGTERLVAAGRQTISALEAATAVDAIDVVTKEDLSRELRLELDLHEAKWNLRDLNVIASPVQDIRAVFDLMPTDTADDWSVVSTRLKALPGAIEGYITTLREGIAQGVVPARRQVIEVVTQIARYTNDGGFFATFAGEAAPVEGQLPASLSRELSDNANAARVAYDALAQFLGSELAPVAEGKDAVGRDLYALQSRRFLGATIDLDETYDWGVEELARMVAEQESIADQILAGASVEEAVAFLEKDPSHKLHGTEELQRWMQATSDRAIAELGRTHFDIPEPIRRLECMIAPTKEGGIYYTGPTDDFSRPGRMWWSVPEGVEEFDTWRELTTVYHEGVPGHHLQIAQAVYNRSQLNSWRRLLAGTSGHAEGWALYAERLMEQLGYLEDPADRLGMLDGQRMRAARVVLDIGVHLEKPRPDGQGTWDADYALAFMRRNVNMSDEFVQFEVNRYLGWPGQAPSYKVGQRIWEQIRDDAKAAEGDAFDIKTFHKRALDLGGVGLDTLRSALAG</sequence>
<dbReference type="Pfam" id="PF05960">
    <property type="entry name" value="DUF885"/>
    <property type="match status" value="1"/>
</dbReference>
<dbReference type="PANTHER" id="PTHR33361:SF2">
    <property type="entry name" value="DUF885 DOMAIN-CONTAINING PROTEIN"/>
    <property type="match status" value="1"/>
</dbReference>
<gene>
    <name evidence="1" type="ORF">ACFFPJ_11275</name>
</gene>
<accession>A0ABV5T3Z7</accession>
<keyword evidence="2" id="KW-1185">Reference proteome</keyword>
<dbReference type="EMBL" id="JBHMBE010000003">
    <property type="protein sequence ID" value="MFB9646381.1"/>
    <property type="molecule type" value="Genomic_DNA"/>
</dbReference>
<name>A0ABV5T3Z7_9MICO</name>
<organism evidence="1 2">
    <name type="scientific">Microbacterium terregens</name>
    <dbReference type="NCBI Taxonomy" id="69363"/>
    <lineage>
        <taxon>Bacteria</taxon>
        <taxon>Bacillati</taxon>
        <taxon>Actinomycetota</taxon>
        <taxon>Actinomycetes</taxon>
        <taxon>Micrococcales</taxon>
        <taxon>Microbacteriaceae</taxon>
        <taxon>Microbacterium</taxon>
    </lineage>
</organism>
<dbReference type="PANTHER" id="PTHR33361">
    <property type="entry name" value="GLR0591 PROTEIN"/>
    <property type="match status" value="1"/>
</dbReference>
<comment type="caution">
    <text evidence="1">The sequence shown here is derived from an EMBL/GenBank/DDBJ whole genome shotgun (WGS) entry which is preliminary data.</text>
</comment>
<dbReference type="Proteomes" id="UP001589611">
    <property type="component" value="Unassembled WGS sequence"/>
</dbReference>
<proteinExistence type="predicted"/>
<dbReference type="RefSeq" id="WP_344713234.1">
    <property type="nucleotide sequence ID" value="NZ_BAAAWH010000001.1"/>
</dbReference>
<protein>
    <submittedName>
        <fullName evidence="1">DUF885 domain-containing protein</fullName>
    </submittedName>
</protein>
<evidence type="ECO:0000313" key="1">
    <source>
        <dbReference type="EMBL" id="MFB9646381.1"/>
    </source>
</evidence>